<keyword evidence="3" id="KW-1185">Reference proteome</keyword>
<dbReference type="Gene3D" id="1.20.810.10">
    <property type="entry name" value="Cytochrome Bc1 Complex, Chain C"/>
    <property type="match status" value="1"/>
</dbReference>
<reference evidence="2 3" key="1">
    <citation type="submission" date="2018-12" db="EMBL/GenBank/DDBJ databases">
        <title>Bacillus yapensis draft genome sequence.</title>
        <authorList>
            <person name="Yu L."/>
            <person name="Xu X."/>
            <person name="Tang X."/>
        </authorList>
    </citation>
    <scope>NUCLEOTIDE SEQUENCE [LARGE SCALE GENOMIC DNA]</scope>
    <source>
        <strain evidence="2 3">XXST-01</strain>
    </source>
</reference>
<dbReference type="GO" id="GO:0022904">
    <property type="term" value="P:respiratory electron transport chain"/>
    <property type="evidence" value="ECO:0007669"/>
    <property type="project" value="InterPro"/>
</dbReference>
<dbReference type="GO" id="GO:0016020">
    <property type="term" value="C:membrane"/>
    <property type="evidence" value="ECO:0007669"/>
    <property type="project" value="InterPro"/>
</dbReference>
<dbReference type="GO" id="GO:0009055">
    <property type="term" value="F:electron transfer activity"/>
    <property type="evidence" value="ECO:0007669"/>
    <property type="project" value="InterPro"/>
</dbReference>
<dbReference type="Proteomes" id="UP000271374">
    <property type="component" value="Unassembled WGS sequence"/>
</dbReference>
<dbReference type="PROSITE" id="PS51002">
    <property type="entry name" value="CYTB_NTER"/>
    <property type="match status" value="1"/>
</dbReference>
<name>A0A3S0I5M0_9BACI</name>
<proteinExistence type="predicted"/>
<organism evidence="2 3">
    <name type="scientific">Bacillus yapensis</name>
    <dbReference type="NCBI Taxonomy" id="2492960"/>
    <lineage>
        <taxon>Bacteria</taxon>
        <taxon>Bacillati</taxon>
        <taxon>Bacillota</taxon>
        <taxon>Bacilli</taxon>
        <taxon>Bacillales</taxon>
        <taxon>Bacillaceae</taxon>
        <taxon>Bacillus</taxon>
    </lineage>
</organism>
<dbReference type="OrthoDB" id="9554162at2"/>
<dbReference type="InterPro" id="IPR005797">
    <property type="entry name" value="Cyt_b/b6_N"/>
</dbReference>
<dbReference type="SUPFAM" id="SSF81342">
    <property type="entry name" value="Transmembrane di-heme cytochromes"/>
    <property type="match status" value="1"/>
</dbReference>
<accession>A0A3S0I5M0</accession>
<feature type="domain" description="Cytochrome b/b6 N-terminal region profile" evidence="1">
    <location>
        <begin position="1"/>
        <end position="34"/>
    </location>
</feature>
<dbReference type="AlphaFoldDB" id="A0A3S0I5M0"/>
<dbReference type="Pfam" id="PF00033">
    <property type="entry name" value="Cytochrome_B"/>
    <property type="match status" value="1"/>
</dbReference>
<sequence length="34" mass="4003">MRNIHANGASFFFICLYLHVARGMYYGSYLQKET</sequence>
<comment type="caution">
    <text evidence="2">The sequence shown here is derived from an EMBL/GenBank/DDBJ whole genome shotgun (WGS) entry which is preliminary data.</text>
</comment>
<dbReference type="GO" id="GO:0016491">
    <property type="term" value="F:oxidoreductase activity"/>
    <property type="evidence" value="ECO:0007669"/>
    <property type="project" value="InterPro"/>
</dbReference>
<gene>
    <name evidence="2" type="ORF">EKG37_22555</name>
</gene>
<protein>
    <recommendedName>
        <fullName evidence="1">Cytochrome b/b6 N-terminal region profile domain-containing protein</fullName>
    </recommendedName>
</protein>
<evidence type="ECO:0000313" key="2">
    <source>
        <dbReference type="EMBL" id="RTR25684.1"/>
    </source>
</evidence>
<dbReference type="InterPro" id="IPR016174">
    <property type="entry name" value="Di-haem_cyt_TM"/>
</dbReference>
<dbReference type="EMBL" id="RXNT01000031">
    <property type="protein sequence ID" value="RTR25684.1"/>
    <property type="molecule type" value="Genomic_DNA"/>
</dbReference>
<evidence type="ECO:0000313" key="3">
    <source>
        <dbReference type="Proteomes" id="UP000271374"/>
    </source>
</evidence>
<dbReference type="InterPro" id="IPR027387">
    <property type="entry name" value="Cytb/b6-like_sf"/>
</dbReference>
<evidence type="ECO:0000259" key="1">
    <source>
        <dbReference type="PROSITE" id="PS51002"/>
    </source>
</evidence>